<comment type="caution">
    <text evidence="11">The sequence shown here is derived from an EMBL/GenBank/DDBJ whole genome shotgun (WGS) entry which is preliminary data.</text>
</comment>
<comment type="caution">
    <text evidence="10">Lacks conserved residue(s) required for the propagation of feature annotation.</text>
</comment>
<organism evidence="11 12">
    <name type="scientific">Zophobas morio</name>
    <dbReference type="NCBI Taxonomy" id="2755281"/>
    <lineage>
        <taxon>Eukaryota</taxon>
        <taxon>Metazoa</taxon>
        <taxon>Ecdysozoa</taxon>
        <taxon>Arthropoda</taxon>
        <taxon>Hexapoda</taxon>
        <taxon>Insecta</taxon>
        <taxon>Pterygota</taxon>
        <taxon>Neoptera</taxon>
        <taxon>Endopterygota</taxon>
        <taxon>Coleoptera</taxon>
        <taxon>Polyphaga</taxon>
        <taxon>Cucujiformia</taxon>
        <taxon>Tenebrionidae</taxon>
        <taxon>Zophobas</taxon>
    </lineage>
</organism>
<dbReference type="GO" id="GO:0005886">
    <property type="term" value="C:plasma membrane"/>
    <property type="evidence" value="ECO:0007669"/>
    <property type="project" value="UniProtKB-SubCell"/>
</dbReference>
<comment type="subcellular location">
    <subcellularLocation>
        <location evidence="1 10">Cell membrane</location>
        <topology evidence="1 10">Multi-pass membrane protein</topology>
    </subcellularLocation>
</comment>
<evidence type="ECO:0000256" key="8">
    <source>
        <dbReference type="ARBA" id="ARBA00023170"/>
    </source>
</evidence>
<dbReference type="PANTHER" id="PTHR21137">
    <property type="entry name" value="ODORANT RECEPTOR"/>
    <property type="match status" value="1"/>
</dbReference>
<feature type="transmembrane region" description="Helical" evidence="10">
    <location>
        <begin position="44"/>
        <end position="66"/>
    </location>
</feature>
<evidence type="ECO:0000256" key="4">
    <source>
        <dbReference type="ARBA" id="ARBA00022692"/>
    </source>
</evidence>
<dbReference type="PANTHER" id="PTHR21137:SF35">
    <property type="entry name" value="ODORANT RECEPTOR 19A-RELATED"/>
    <property type="match status" value="1"/>
</dbReference>
<evidence type="ECO:0000256" key="1">
    <source>
        <dbReference type="ARBA" id="ARBA00004651"/>
    </source>
</evidence>
<feature type="transmembrane region" description="Helical" evidence="10">
    <location>
        <begin position="78"/>
        <end position="96"/>
    </location>
</feature>
<evidence type="ECO:0000256" key="6">
    <source>
        <dbReference type="ARBA" id="ARBA00022989"/>
    </source>
</evidence>
<dbReference type="GO" id="GO:0005549">
    <property type="term" value="F:odorant binding"/>
    <property type="evidence" value="ECO:0007669"/>
    <property type="project" value="InterPro"/>
</dbReference>
<dbReference type="GO" id="GO:0007165">
    <property type="term" value="P:signal transduction"/>
    <property type="evidence" value="ECO:0007669"/>
    <property type="project" value="UniProtKB-KW"/>
</dbReference>
<dbReference type="AlphaFoldDB" id="A0AA38IH31"/>
<feature type="transmembrane region" description="Helical" evidence="10">
    <location>
        <begin position="267"/>
        <end position="291"/>
    </location>
</feature>
<keyword evidence="4 10" id="KW-0812">Transmembrane</keyword>
<feature type="transmembrane region" description="Helical" evidence="10">
    <location>
        <begin position="206"/>
        <end position="225"/>
    </location>
</feature>
<protein>
    <recommendedName>
        <fullName evidence="10">Odorant receptor</fullName>
    </recommendedName>
</protein>
<gene>
    <name evidence="11" type="ORF">Zmor_015676</name>
</gene>
<evidence type="ECO:0000256" key="7">
    <source>
        <dbReference type="ARBA" id="ARBA00023136"/>
    </source>
</evidence>
<keyword evidence="2" id="KW-1003">Cell membrane</keyword>
<keyword evidence="12" id="KW-1185">Reference proteome</keyword>
<evidence type="ECO:0000313" key="12">
    <source>
        <dbReference type="Proteomes" id="UP001168821"/>
    </source>
</evidence>
<keyword evidence="8 10" id="KW-0675">Receptor</keyword>
<dbReference type="Proteomes" id="UP001168821">
    <property type="component" value="Unassembled WGS sequence"/>
</dbReference>
<sequence length="403" mass="46707">MSGSANFELDLREFVTLNIKCIHFFGYFSPEFAENSKKRILFRIYATVFVGFAFVLSLLSQIANMIDAFGDMEKMTEASFLLFTNIVQCLKLYCFMKYGARVWRLVHSLNRKIFKPRNATQYDVLKRDIGRSKIITKLFLLACTITYASWCVSPFLDKKGENGVRLPLSGWYPFSTKETPAFELAYAYQIFTTWVGGLGDISMDTFMSGAIMVISAELSVLNNALETLKQRFVDDPQKIREEEKLVNKELVRCVIHYKNIIGFANEVTYLFTDCITAQFLVGVIIVCMSMFQMSLVPVMSFRFFAMMLYQICVLMEMFLWCYYGNEVILKSDLLTQSAYMCEWVDNSKEFKQNLLYFMTRTQFNLQLYASGYFALSLQTFKAIIKSSWSYFAVLNQVHDQKMA</sequence>
<keyword evidence="7 10" id="KW-0472">Membrane</keyword>
<dbReference type="EMBL" id="JALNTZ010000004">
    <property type="protein sequence ID" value="KAJ3656612.1"/>
    <property type="molecule type" value="Genomic_DNA"/>
</dbReference>
<keyword evidence="3 10" id="KW-0716">Sensory transduction</keyword>
<keyword evidence="6 10" id="KW-1133">Transmembrane helix</keyword>
<evidence type="ECO:0000313" key="11">
    <source>
        <dbReference type="EMBL" id="KAJ3656612.1"/>
    </source>
</evidence>
<dbReference type="InterPro" id="IPR004117">
    <property type="entry name" value="7tm6_olfct_rcpt"/>
</dbReference>
<accession>A0AA38IH31</accession>
<evidence type="ECO:0000256" key="9">
    <source>
        <dbReference type="ARBA" id="ARBA00023224"/>
    </source>
</evidence>
<name>A0AA38IH31_9CUCU</name>
<keyword evidence="9 10" id="KW-0807">Transducer</keyword>
<dbReference type="GO" id="GO:0004984">
    <property type="term" value="F:olfactory receptor activity"/>
    <property type="evidence" value="ECO:0007669"/>
    <property type="project" value="InterPro"/>
</dbReference>
<evidence type="ECO:0000256" key="3">
    <source>
        <dbReference type="ARBA" id="ARBA00022606"/>
    </source>
</evidence>
<reference evidence="11" key="1">
    <citation type="journal article" date="2023" name="G3 (Bethesda)">
        <title>Whole genome assemblies of Zophobas morio and Tenebrio molitor.</title>
        <authorList>
            <person name="Kaur S."/>
            <person name="Stinson S.A."/>
            <person name="diCenzo G.C."/>
        </authorList>
    </citation>
    <scope>NUCLEOTIDE SEQUENCE</scope>
    <source>
        <strain evidence="11">QUZm001</strain>
    </source>
</reference>
<feature type="transmembrane region" description="Helical" evidence="10">
    <location>
        <begin position="134"/>
        <end position="156"/>
    </location>
</feature>
<keyword evidence="5 10" id="KW-0552">Olfaction</keyword>
<evidence type="ECO:0000256" key="10">
    <source>
        <dbReference type="RuleBase" id="RU351113"/>
    </source>
</evidence>
<dbReference type="Pfam" id="PF02949">
    <property type="entry name" value="7tm_6"/>
    <property type="match status" value="1"/>
</dbReference>
<evidence type="ECO:0000256" key="2">
    <source>
        <dbReference type="ARBA" id="ARBA00022475"/>
    </source>
</evidence>
<comment type="similarity">
    <text evidence="10">Belongs to the insect chemoreceptor superfamily. Heteromeric odorant receptor channel (TC 1.A.69) family.</text>
</comment>
<evidence type="ECO:0000256" key="5">
    <source>
        <dbReference type="ARBA" id="ARBA00022725"/>
    </source>
</evidence>
<proteinExistence type="inferred from homology"/>